<dbReference type="PANTHER" id="PTHR46424:SF1">
    <property type="entry name" value="UBX DOMAIN-CONTAINING PROTEIN 4"/>
    <property type="match status" value="1"/>
</dbReference>
<reference evidence="4 5" key="1">
    <citation type="submission" date="2020-03" db="EMBL/GenBank/DDBJ databases">
        <title>Dissostichus mawsoni Genome sequencing and assembly.</title>
        <authorList>
            <person name="Park H."/>
        </authorList>
    </citation>
    <scope>NUCLEOTIDE SEQUENCE [LARGE SCALE GENOMIC DNA]</scope>
    <source>
        <strain evidence="4">DM0001</strain>
        <tissue evidence="4">Muscle</tissue>
    </source>
</reference>
<feature type="compositionally biased region" description="Polar residues" evidence="2">
    <location>
        <begin position="384"/>
        <end position="393"/>
    </location>
</feature>
<evidence type="ECO:0000313" key="4">
    <source>
        <dbReference type="EMBL" id="KAF3842689.1"/>
    </source>
</evidence>
<evidence type="ECO:0000256" key="2">
    <source>
        <dbReference type="SAM" id="MobiDB-lite"/>
    </source>
</evidence>
<feature type="region of interest" description="Disordered" evidence="2">
    <location>
        <begin position="486"/>
        <end position="551"/>
    </location>
</feature>
<accession>A0A7J5Y1M0</accession>
<dbReference type="EMBL" id="JAAKFY010000018">
    <property type="protein sequence ID" value="KAF3842689.1"/>
    <property type="molecule type" value="Genomic_DNA"/>
</dbReference>
<evidence type="ECO:0000256" key="1">
    <source>
        <dbReference type="ARBA" id="ARBA00040925"/>
    </source>
</evidence>
<dbReference type="OrthoDB" id="2445133at2759"/>
<dbReference type="InterPro" id="IPR029071">
    <property type="entry name" value="Ubiquitin-like_domsf"/>
</dbReference>
<dbReference type="GO" id="GO:0005783">
    <property type="term" value="C:endoplasmic reticulum"/>
    <property type="evidence" value="ECO:0007669"/>
    <property type="project" value="TreeGrafter"/>
</dbReference>
<dbReference type="Pfam" id="PF00789">
    <property type="entry name" value="UBX"/>
    <property type="match status" value="1"/>
</dbReference>
<dbReference type="AlphaFoldDB" id="A0A7J5Y1M0"/>
<feature type="domain" description="UBX" evidence="3">
    <location>
        <begin position="403"/>
        <end position="440"/>
    </location>
</feature>
<dbReference type="Proteomes" id="UP000518266">
    <property type="component" value="Unassembled WGS sequence"/>
</dbReference>
<feature type="compositionally biased region" description="Polar residues" evidence="2">
    <location>
        <begin position="541"/>
        <end position="551"/>
    </location>
</feature>
<feature type="compositionally biased region" description="Polar residues" evidence="2">
    <location>
        <begin position="268"/>
        <end position="278"/>
    </location>
</feature>
<evidence type="ECO:0000313" key="5">
    <source>
        <dbReference type="Proteomes" id="UP000518266"/>
    </source>
</evidence>
<protein>
    <recommendedName>
        <fullName evidence="1">UBX domain-containing protein 4</fullName>
    </recommendedName>
</protein>
<dbReference type="Gene3D" id="3.10.20.90">
    <property type="entry name" value="Phosphatidylinositol 3-kinase Catalytic Subunit, Chain A, domain 1"/>
    <property type="match status" value="1"/>
</dbReference>
<sequence length="551" mass="62188">MAMGYELITGGKCGRCKSHVYSPWHWKGQLYIRQECSQPTDRETMERHVDSCYSHLMLYTTSKKGFLNIGNATLLFCCHYVILPRLQDDLDTFRSGWANHPKRTEGHVTPNQLWELGRIHHPIPVSDNMEGVDIPQIEWENRGFAPDGHSSVIVPDTESPLTDGQMAALREAVDPRAASQSFGSDIYIAAVQFDPVVCIPSSFFIGENGIPLEVIAGSVSAEELMIRINRVKQMHAQQMAGGTELPEASGPVETSMFDSKPPVAASALGTQNAPSDHATQSEEHLDDNVERLTKKLEERRENTKRGEEENEIKKEMERRKMGKDVLDLKRQQEEEKTKRLLKERNREKAEEKAARERVRQQIALDRADRAARYAKTQEEEKSTKQSLLQAQQAEQDARKEAFVRERRARIQFRLPDGSSLSSQFPSQSRLQEAMLFAAQQSGRPANTVLQSSGGGVWALLGTILYPVLAFGRFLSSFLFATPPLQEQHREARPQPSSYSAAAAASDRNSPNHTAEKRPKDFRKDGKICRLRNQEDSEDENNTWNGNSTQQM</sequence>
<feature type="region of interest" description="Disordered" evidence="2">
    <location>
        <begin position="374"/>
        <end position="393"/>
    </location>
</feature>
<dbReference type="PROSITE" id="PS50033">
    <property type="entry name" value="UBX"/>
    <property type="match status" value="1"/>
</dbReference>
<comment type="caution">
    <text evidence="4">The sequence shown here is derived from an EMBL/GenBank/DDBJ whole genome shotgun (WGS) entry which is preliminary data.</text>
</comment>
<feature type="region of interest" description="Disordered" evidence="2">
    <location>
        <begin position="238"/>
        <end position="331"/>
    </location>
</feature>
<dbReference type="InterPro" id="IPR058913">
    <property type="entry name" value="Integrase_dom_put"/>
</dbReference>
<dbReference type="GO" id="GO:0036503">
    <property type="term" value="P:ERAD pathway"/>
    <property type="evidence" value="ECO:0007669"/>
    <property type="project" value="TreeGrafter"/>
</dbReference>
<organism evidence="4 5">
    <name type="scientific">Dissostichus mawsoni</name>
    <name type="common">Antarctic cod</name>
    <dbReference type="NCBI Taxonomy" id="36200"/>
    <lineage>
        <taxon>Eukaryota</taxon>
        <taxon>Metazoa</taxon>
        <taxon>Chordata</taxon>
        <taxon>Craniata</taxon>
        <taxon>Vertebrata</taxon>
        <taxon>Euteleostomi</taxon>
        <taxon>Actinopterygii</taxon>
        <taxon>Neopterygii</taxon>
        <taxon>Teleostei</taxon>
        <taxon>Neoteleostei</taxon>
        <taxon>Acanthomorphata</taxon>
        <taxon>Eupercaria</taxon>
        <taxon>Perciformes</taxon>
        <taxon>Notothenioidei</taxon>
        <taxon>Nototheniidae</taxon>
        <taxon>Dissostichus</taxon>
    </lineage>
</organism>
<dbReference type="InterPro" id="IPR001012">
    <property type="entry name" value="UBX_dom"/>
</dbReference>
<keyword evidence="5" id="KW-1185">Reference proteome</keyword>
<name>A0A7J5Y1M0_DISMA</name>
<gene>
    <name evidence="4" type="ORF">F7725_001538</name>
</gene>
<dbReference type="SUPFAM" id="SSF54236">
    <property type="entry name" value="Ubiquitin-like"/>
    <property type="match status" value="1"/>
</dbReference>
<feature type="compositionally biased region" description="Basic and acidic residues" evidence="2">
    <location>
        <begin position="513"/>
        <end position="534"/>
    </location>
</feature>
<feature type="compositionally biased region" description="Basic and acidic residues" evidence="2">
    <location>
        <begin position="374"/>
        <end position="383"/>
    </location>
</feature>
<feature type="compositionally biased region" description="Basic and acidic residues" evidence="2">
    <location>
        <begin position="279"/>
        <end position="331"/>
    </location>
</feature>
<evidence type="ECO:0000259" key="3">
    <source>
        <dbReference type="PROSITE" id="PS50033"/>
    </source>
</evidence>
<dbReference type="PANTHER" id="PTHR46424">
    <property type="entry name" value="UBX DOMAIN-CONTAINING PROTEIN 4"/>
    <property type="match status" value="1"/>
</dbReference>
<feature type="compositionally biased region" description="Low complexity" evidence="2">
    <location>
        <begin position="496"/>
        <end position="505"/>
    </location>
</feature>
<dbReference type="Pfam" id="PF24764">
    <property type="entry name" value="rva_4"/>
    <property type="match status" value="1"/>
</dbReference>
<proteinExistence type="predicted"/>